<protein>
    <submittedName>
        <fullName evidence="4">Diguanylate cyclase</fullName>
    </submittedName>
</protein>
<keyword evidence="2" id="KW-0812">Transmembrane</keyword>
<dbReference type="FunFam" id="3.30.70.270:FF:000001">
    <property type="entry name" value="Diguanylate cyclase domain protein"/>
    <property type="match status" value="1"/>
</dbReference>
<dbReference type="EMBL" id="CP054491">
    <property type="protein sequence ID" value="QKQ25128.1"/>
    <property type="molecule type" value="Genomic_DNA"/>
</dbReference>
<dbReference type="SUPFAM" id="SSF55073">
    <property type="entry name" value="Nucleotide cyclase"/>
    <property type="match status" value="1"/>
</dbReference>
<dbReference type="PANTHER" id="PTHR46663">
    <property type="entry name" value="DIGUANYLATE CYCLASE DGCT-RELATED"/>
    <property type="match status" value="1"/>
</dbReference>
<feature type="transmembrane region" description="Helical" evidence="2">
    <location>
        <begin position="14"/>
        <end position="34"/>
    </location>
</feature>
<accession>A0A6N0HS44</accession>
<dbReference type="AlphaFoldDB" id="A0A6N0HS44"/>
<evidence type="ECO:0000259" key="3">
    <source>
        <dbReference type="PROSITE" id="PS50887"/>
    </source>
</evidence>
<gene>
    <name evidence="4" type="ORF">HUE57_01625</name>
</gene>
<keyword evidence="2" id="KW-0472">Membrane</keyword>
<reference evidence="4 5" key="1">
    <citation type="submission" date="2020-05" db="EMBL/GenBank/DDBJ databases">
        <title>Horizontal transmission and recombination maintain forever young bacterial symbiont genomes.</title>
        <authorList>
            <person name="Russell S.L."/>
            <person name="Pepper-Tunick E."/>
            <person name="Svedberg J."/>
            <person name="Byrne A."/>
            <person name="Ruelas Castillo J."/>
            <person name="Vollmers C."/>
            <person name="Beinart R.A."/>
            <person name="Corbett-Detig R."/>
        </authorList>
    </citation>
    <scope>NUCLEOTIDE SEQUENCE [LARGE SCALE GENOMIC DNA]</scope>
    <source>
        <strain evidence="4">Santa_Monica_outfall</strain>
    </source>
</reference>
<evidence type="ECO:0000313" key="4">
    <source>
        <dbReference type="EMBL" id="QKQ25128.1"/>
    </source>
</evidence>
<keyword evidence="5" id="KW-1185">Reference proteome</keyword>
<dbReference type="PANTHER" id="PTHR46663:SF3">
    <property type="entry name" value="SLL0267 PROTEIN"/>
    <property type="match status" value="1"/>
</dbReference>
<dbReference type="InterPro" id="IPR052163">
    <property type="entry name" value="DGC-Regulatory_Protein"/>
</dbReference>
<dbReference type="SMART" id="SM00267">
    <property type="entry name" value="GGDEF"/>
    <property type="match status" value="1"/>
</dbReference>
<dbReference type="InterPro" id="IPR024478">
    <property type="entry name" value="HlyB_4HB_MCP"/>
</dbReference>
<feature type="domain" description="GGDEF" evidence="3">
    <location>
        <begin position="275"/>
        <end position="408"/>
    </location>
</feature>
<dbReference type="Gene3D" id="3.30.70.270">
    <property type="match status" value="1"/>
</dbReference>
<dbReference type="Proteomes" id="UP000509658">
    <property type="component" value="Chromosome"/>
</dbReference>
<dbReference type="GO" id="GO:0003824">
    <property type="term" value="F:catalytic activity"/>
    <property type="evidence" value="ECO:0007669"/>
    <property type="project" value="UniProtKB-ARBA"/>
</dbReference>
<sequence length="410" mass="46331">MMKESHFNFSSRQIASAFITIIIILVGTSSLSLYQTHRVSKELNRVVTVSDVQIEIVNKFLKLAHERSLTLQSMLLTRDPFELDDHQMRASAAASNYLRLRDVLLKMELSTDERALIREQDKQTINTGIKQSRVIRLAVDGQFDLARGLLYDEAIPSQAKAMGFMQQFIDLKQAKKRATIRETKQIIDRTTDTILVLVLLGVIISIAIAYIVTTRLKHEINFRNQFESELEQRVEERTEALTFIASHDTLTALPNRAVFTEQLANSVKHADRNGQLMALFFMDLDGFKAINDLHGHDIGDKVLIEVCRRFKETLREEDVVARIGGDEFTVIINELEQKGDALSVAQKLITQINTPMRFDAIECRVGISIGISFFPNNVLSPDALLTEADDAMYAAKRSGKNRYSVATSIV</sequence>
<dbReference type="InterPro" id="IPR000160">
    <property type="entry name" value="GGDEF_dom"/>
</dbReference>
<dbReference type="Pfam" id="PF00990">
    <property type="entry name" value="GGDEF"/>
    <property type="match status" value="1"/>
</dbReference>
<dbReference type="Pfam" id="PF12729">
    <property type="entry name" value="4HB_MCP_1"/>
    <property type="match status" value="1"/>
</dbReference>
<evidence type="ECO:0000256" key="1">
    <source>
        <dbReference type="ARBA" id="ARBA00001946"/>
    </source>
</evidence>
<keyword evidence="2" id="KW-1133">Transmembrane helix</keyword>
<evidence type="ECO:0000256" key="2">
    <source>
        <dbReference type="SAM" id="Phobius"/>
    </source>
</evidence>
<dbReference type="NCBIfam" id="TIGR00254">
    <property type="entry name" value="GGDEF"/>
    <property type="match status" value="1"/>
</dbReference>
<organism evidence="4 5">
    <name type="scientific">Candidatus Reidiella endopervernicosa</name>
    <dbReference type="NCBI Taxonomy" id="2738883"/>
    <lineage>
        <taxon>Bacteria</taxon>
        <taxon>Pseudomonadati</taxon>
        <taxon>Pseudomonadota</taxon>
        <taxon>Gammaproteobacteria</taxon>
        <taxon>Candidatus Reidiella</taxon>
    </lineage>
</organism>
<evidence type="ECO:0000313" key="5">
    <source>
        <dbReference type="Proteomes" id="UP000509658"/>
    </source>
</evidence>
<dbReference type="InterPro" id="IPR043128">
    <property type="entry name" value="Rev_trsase/Diguanyl_cyclase"/>
</dbReference>
<proteinExistence type="predicted"/>
<comment type="cofactor">
    <cofactor evidence="1">
        <name>Mg(2+)</name>
        <dbReference type="ChEBI" id="CHEBI:18420"/>
    </cofactor>
</comment>
<dbReference type="InterPro" id="IPR029787">
    <property type="entry name" value="Nucleotide_cyclase"/>
</dbReference>
<name>A0A6N0HS44_9GAMM</name>
<feature type="transmembrane region" description="Helical" evidence="2">
    <location>
        <begin position="194"/>
        <end position="213"/>
    </location>
</feature>
<dbReference type="KEGG" id="rev:HUE57_01625"/>
<dbReference type="CDD" id="cd01949">
    <property type="entry name" value="GGDEF"/>
    <property type="match status" value="1"/>
</dbReference>
<dbReference type="PROSITE" id="PS50887">
    <property type="entry name" value="GGDEF"/>
    <property type="match status" value="1"/>
</dbReference>